<dbReference type="Gene3D" id="4.10.240.10">
    <property type="entry name" value="Zn(2)-C6 fungal-type DNA-binding domain"/>
    <property type="match status" value="1"/>
</dbReference>
<reference evidence="3 4" key="1">
    <citation type="journal article" date="2016" name="Mol. Biol. Evol.">
        <title>Comparative Genomics of Early-Diverging Mushroom-Forming Fungi Provides Insights into the Origins of Lignocellulose Decay Capabilities.</title>
        <authorList>
            <person name="Nagy L.G."/>
            <person name="Riley R."/>
            <person name="Tritt A."/>
            <person name="Adam C."/>
            <person name="Daum C."/>
            <person name="Floudas D."/>
            <person name="Sun H."/>
            <person name="Yadav J.S."/>
            <person name="Pangilinan J."/>
            <person name="Larsson K.H."/>
            <person name="Matsuura K."/>
            <person name="Barry K."/>
            <person name="Labutti K."/>
            <person name="Kuo R."/>
            <person name="Ohm R.A."/>
            <person name="Bhattacharya S.S."/>
            <person name="Shirouzu T."/>
            <person name="Yoshinaga Y."/>
            <person name="Martin F.M."/>
            <person name="Grigoriev I.V."/>
            <person name="Hibbett D.S."/>
        </authorList>
    </citation>
    <scope>NUCLEOTIDE SEQUENCE [LARGE SCALE GENOMIC DNA]</scope>
    <source>
        <strain evidence="3 4">HHB12029</strain>
    </source>
</reference>
<proteinExistence type="predicted"/>
<evidence type="ECO:0000259" key="2">
    <source>
        <dbReference type="PROSITE" id="PS50048"/>
    </source>
</evidence>
<dbReference type="Proteomes" id="UP000077266">
    <property type="component" value="Unassembled WGS sequence"/>
</dbReference>
<dbReference type="InterPro" id="IPR001138">
    <property type="entry name" value="Zn2Cys6_DnaBD"/>
</dbReference>
<evidence type="ECO:0000313" key="3">
    <source>
        <dbReference type="EMBL" id="KZV96067.1"/>
    </source>
</evidence>
<dbReference type="CDD" id="cd00067">
    <property type="entry name" value="GAL4"/>
    <property type="match status" value="1"/>
</dbReference>
<feature type="region of interest" description="Disordered" evidence="1">
    <location>
        <begin position="84"/>
        <end position="103"/>
    </location>
</feature>
<gene>
    <name evidence="3" type="ORF">EXIGLDRAFT_441607</name>
</gene>
<feature type="domain" description="Zn(2)-C6 fungal-type" evidence="2">
    <location>
        <begin position="29"/>
        <end position="70"/>
    </location>
</feature>
<accession>A0A165KB00</accession>
<dbReference type="InterPro" id="IPR036864">
    <property type="entry name" value="Zn2-C6_fun-type_DNA-bd_sf"/>
</dbReference>
<evidence type="ECO:0000256" key="1">
    <source>
        <dbReference type="SAM" id="MobiDB-lite"/>
    </source>
</evidence>
<dbReference type="Pfam" id="PF00172">
    <property type="entry name" value="Zn_clus"/>
    <property type="match status" value="1"/>
</dbReference>
<protein>
    <recommendedName>
        <fullName evidence="2">Zn(2)-C6 fungal-type domain-containing protein</fullName>
    </recommendedName>
</protein>
<dbReference type="SUPFAM" id="SSF57701">
    <property type="entry name" value="Zn2/Cys6 DNA-binding domain"/>
    <property type="match status" value="1"/>
</dbReference>
<evidence type="ECO:0000313" key="4">
    <source>
        <dbReference type="Proteomes" id="UP000077266"/>
    </source>
</evidence>
<name>A0A165KB00_EXIGL</name>
<dbReference type="GO" id="GO:0008270">
    <property type="term" value="F:zinc ion binding"/>
    <property type="evidence" value="ECO:0007669"/>
    <property type="project" value="InterPro"/>
</dbReference>
<dbReference type="OrthoDB" id="39175at2759"/>
<dbReference type="PROSITE" id="PS50048">
    <property type="entry name" value="ZN2_CY6_FUNGAL_2"/>
    <property type="match status" value="1"/>
</dbReference>
<dbReference type="GO" id="GO:0000981">
    <property type="term" value="F:DNA-binding transcription factor activity, RNA polymerase II-specific"/>
    <property type="evidence" value="ECO:0007669"/>
    <property type="project" value="InterPro"/>
</dbReference>
<keyword evidence="4" id="KW-1185">Reference proteome</keyword>
<sequence length="103" mass="11369">MSTKRARTVEDDSPSGNGGGRHTRHASRACEGCRGRKYRCDGAKPACSNCESRNQAVRRLLHLSRRRCHTRYLIIRVNSVYGASASTSVAHSTKPRPTSSTRP</sequence>
<dbReference type="AlphaFoldDB" id="A0A165KB00"/>
<feature type="region of interest" description="Disordered" evidence="1">
    <location>
        <begin position="1"/>
        <end position="28"/>
    </location>
</feature>
<organism evidence="3 4">
    <name type="scientific">Exidia glandulosa HHB12029</name>
    <dbReference type="NCBI Taxonomy" id="1314781"/>
    <lineage>
        <taxon>Eukaryota</taxon>
        <taxon>Fungi</taxon>
        <taxon>Dikarya</taxon>
        <taxon>Basidiomycota</taxon>
        <taxon>Agaricomycotina</taxon>
        <taxon>Agaricomycetes</taxon>
        <taxon>Auriculariales</taxon>
        <taxon>Exidiaceae</taxon>
        <taxon>Exidia</taxon>
    </lineage>
</organism>
<dbReference type="EMBL" id="KV425947">
    <property type="protein sequence ID" value="KZV96067.1"/>
    <property type="molecule type" value="Genomic_DNA"/>
</dbReference>
<dbReference type="InParanoid" id="A0A165KB00"/>